<feature type="region of interest" description="Disordered" evidence="1">
    <location>
        <begin position="265"/>
        <end position="310"/>
    </location>
</feature>
<dbReference type="AlphaFoldDB" id="A0A7R8WHQ9"/>
<dbReference type="PANTHER" id="PTHR46276:SF1">
    <property type="entry name" value="E3 UBIQUITIN-PROTEIN LIGASE UBR5"/>
    <property type="match status" value="1"/>
</dbReference>
<evidence type="ECO:0000313" key="2">
    <source>
        <dbReference type="EMBL" id="CAD7229139.1"/>
    </source>
</evidence>
<proteinExistence type="predicted"/>
<protein>
    <submittedName>
        <fullName evidence="2">Uncharacterized protein</fullName>
    </submittedName>
</protein>
<dbReference type="GO" id="GO:0043130">
    <property type="term" value="F:ubiquitin binding"/>
    <property type="evidence" value="ECO:0007669"/>
    <property type="project" value="InterPro"/>
</dbReference>
<dbReference type="GO" id="GO:0000209">
    <property type="term" value="P:protein polyubiquitination"/>
    <property type="evidence" value="ECO:0007669"/>
    <property type="project" value="TreeGrafter"/>
</dbReference>
<gene>
    <name evidence="2" type="ORF">CTOB1V02_LOCUS7012</name>
</gene>
<dbReference type="EMBL" id="OB661890">
    <property type="protein sequence ID" value="CAD7229139.1"/>
    <property type="molecule type" value="Genomic_DNA"/>
</dbReference>
<dbReference type="InterPro" id="IPR024725">
    <property type="entry name" value="UBR5_UBA"/>
</dbReference>
<feature type="region of interest" description="Disordered" evidence="1">
    <location>
        <begin position="79"/>
        <end position="129"/>
    </location>
</feature>
<dbReference type="Pfam" id="PF11547">
    <property type="entry name" value="E3_UbLigase_EDD"/>
    <property type="match status" value="1"/>
</dbReference>
<dbReference type="GO" id="GO:0034450">
    <property type="term" value="F:ubiquitin-ubiquitin ligase activity"/>
    <property type="evidence" value="ECO:0007669"/>
    <property type="project" value="TreeGrafter"/>
</dbReference>
<organism evidence="2">
    <name type="scientific">Cyprideis torosa</name>
    <dbReference type="NCBI Taxonomy" id="163714"/>
    <lineage>
        <taxon>Eukaryota</taxon>
        <taxon>Metazoa</taxon>
        <taxon>Ecdysozoa</taxon>
        <taxon>Arthropoda</taxon>
        <taxon>Crustacea</taxon>
        <taxon>Oligostraca</taxon>
        <taxon>Ostracoda</taxon>
        <taxon>Podocopa</taxon>
        <taxon>Podocopida</taxon>
        <taxon>Cytherocopina</taxon>
        <taxon>Cytheroidea</taxon>
        <taxon>Cytherideidae</taxon>
        <taxon>Cyprideis</taxon>
    </lineage>
</organism>
<reference evidence="2" key="1">
    <citation type="submission" date="2020-11" db="EMBL/GenBank/DDBJ databases">
        <authorList>
            <person name="Tran Van P."/>
        </authorList>
    </citation>
    <scope>NUCLEOTIDE SEQUENCE</scope>
</reference>
<dbReference type="GO" id="GO:0005737">
    <property type="term" value="C:cytoplasm"/>
    <property type="evidence" value="ECO:0007669"/>
    <property type="project" value="TreeGrafter"/>
</dbReference>
<feature type="compositionally biased region" description="Gly residues" evidence="1">
    <location>
        <begin position="112"/>
        <end position="128"/>
    </location>
</feature>
<dbReference type="CDD" id="cd14423">
    <property type="entry name" value="CUE_UBR5"/>
    <property type="match status" value="1"/>
</dbReference>
<feature type="compositionally biased region" description="Low complexity" evidence="1">
    <location>
        <begin position="84"/>
        <end position="105"/>
    </location>
</feature>
<dbReference type="GO" id="GO:0090263">
    <property type="term" value="P:positive regulation of canonical Wnt signaling pathway"/>
    <property type="evidence" value="ECO:0007669"/>
    <property type="project" value="TreeGrafter"/>
</dbReference>
<feature type="non-terminal residue" evidence="2">
    <location>
        <position position="1"/>
    </location>
</feature>
<name>A0A7R8WHQ9_9CRUS</name>
<feature type="compositionally biased region" description="Basic and acidic residues" evidence="1">
    <location>
        <begin position="289"/>
        <end position="301"/>
    </location>
</feature>
<evidence type="ECO:0000256" key="1">
    <source>
        <dbReference type="SAM" id="MobiDB-lite"/>
    </source>
</evidence>
<dbReference type="PANTHER" id="PTHR46276">
    <property type="entry name" value="E3 UBIQUITIN-PROTEIN LIGASE UBR5"/>
    <property type="match status" value="1"/>
</dbReference>
<dbReference type="FunFam" id="1.10.8.10:FF:000009">
    <property type="entry name" value="Putative E3 ubiquitin-protein ligase UBR5"/>
    <property type="match status" value="1"/>
</dbReference>
<dbReference type="GO" id="GO:0005634">
    <property type="term" value="C:nucleus"/>
    <property type="evidence" value="ECO:0007669"/>
    <property type="project" value="TreeGrafter"/>
</dbReference>
<dbReference type="Gene3D" id="1.10.8.10">
    <property type="entry name" value="DNA helicase RuvA subunit, C-terminal domain"/>
    <property type="match status" value="1"/>
</dbReference>
<accession>A0A7R8WHQ9</accession>
<sequence>MARLHFILHHLPGSEDQLLDRLREVSERFAQGGGAPPSPISFLDESDAVDIVVGPSHLAFLLSDGRVARVAYNLTSETVEQLRSGESGRSKSSSTGGRGPSPRLSQRVRRTGGSGAGSGGGGTRGGGSSAVVSAASFPLSGRSGRSSISSAGGVIVGSSRALVPATYVPEDLINQAAQVLQGKSRSIIIRELQRTNLDVNSAVNNLLSREEDESEGDGAGASDEHYVSDDLISLLDAGLTTDHPSMIIDADAMFSDELYSRRTSNLPPLVPYGRRTSRSPGDCPPTGSGREERSWRERRGDSLASGVAASTGSSAVTRWLDIMTKDEKSERPVQPVWLSSEVEWWTLPPAEGETEGMAEEMNEPVKFSGIAALYSELVAVTRDGVLCQWKWSSRTPHFDRTQ</sequence>
<dbReference type="OrthoDB" id="6356038at2759"/>